<dbReference type="RefSeq" id="WP_267540232.1">
    <property type="nucleotide sequence ID" value="NZ_JAPNKA010000001.1"/>
</dbReference>
<organism evidence="1 2">
    <name type="scientific">Archangium lansingense</name>
    <dbReference type="NCBI Taxonomy" id="2995310"/>
    <lineage>
        <taxon>Bacteria</taxon>
        <taxon>Pseudomonadati</taxon>
        <taxon>Myxococcota</taxon>
        <taxon>Myxococcia</taxon>
        <taxon>Myxococcales</taxon>
        <taxon>Cystobacterineae</taxon>
        <taxon>Archangiaceae</taxon>
        <taxon>Archangium</taxon>
    </lineage>
</organism>
<evidence type="ECO:0000313" key="1">
    <source>
        <dbReference type="EMBL" id="MCY1081641.1"/>
    </source>
</evidence>
<keyword evidence="2" id="KW-1185">Reference proteome</keyword>
<sequence length="187" mass="20453">MSVKVPMGPVCARCPVVLGASCCEVKEGEHLATLTRADVERITGHTRWASRRFVVEEYLTEEEAAAYEARRPLYRGYFRRGPVRLTLATRAGACVFHEKGRGCGLPSDVRPVACRLYPFERWPDGSWSVQMSRYGDLAEARAGGGACLGVEEAEGMEDVLVAFGTTRESVELLGAQLGEETDSHGRG</sequence>
<dbReference type="Proteomes" id="UP001207654">
    <property type="component" value="Unassembled WGS sequence"/>
</dbReference>
<accession>A0ABT4AJ86</accession>
<proteinExistence type="predicted"/>
<evidence type="ECO:0000313" key="2">
    <source>
        <dbReference type="Proteomes" id="UP001207654"/>
    </source>
</evidence>
<dbReference type="EMBL" id="JAPNKA010000001">
    <property type="protein sequence ID" value="MCY1081641.1"/>
    <property type="molecule type" value="Genomic_DNA"/>
</dbReference>
<protein>
    <recommendedName>
        <fullName evidence="3">YkgJ family cysteine cluster protein</fullName>
    </recommendedName>
</protein>
<name>A0ABT4AJ86_9BACT</name>
<gene>
    <name evidence="1" type="ORF">OV287_45045</name>
</gene>
<evidence type="ECO:0008006" key="3">
    <source>
        <dbReference type="Google" id="ProtNLM"/>
    </source>
</evidence>
<comment type="caution">
    <text evidence="1">The sequence shown here is derived from an EMBL/GenBank/DDBJ whole genome shotgun (WGS) entry which is preliminary data.</text>
</comment>
<reference evidence="1 2" key="1">
    <citation type="submission" date="2022-11" db="EMBL/GenBank/DDBJ databases">
        <title>Minimal conservation of predation-associated metabolite biosynthetic gene clusters underscores biosynthetic potential of Myxococcota including descriptions for ten novel species: Archangium lansinium sp. nov., Myxococcus landrumus sp. nov., Nannocystis bai.</title>
        <authorList>
            <person name="Ahearne A."/>
            <person name="Stevens C."/>
            <person name="Phillips K."/>
        </authorList>
    </citation>
    <scope>NUCLEOTIDE SEQUENCE [LARGE SCALE GENOMIC DNA]</scope>
    <source>
        <strain evidence="1 2">MIWBW</strain>
    </source>
</reference>